<dbReference type="STRING" id="246197.MXAN_1419"/>
<evidence type="ECO:0000313" key="2">
    <source>
        <dbReference type="EMBL" id="ABF91214.1"/>
    </source>
</evidence>
<dbReference type="EnsemblBacteria" id="ABF91214">
    <property type="protein sequence ID" value="ABF91214"/>
    <property type="gene ID" value="MXAN_1419"/>
</dbReference>
<name>Q1DCE7_MYXXD</name>
<gene>
    <name evidence="2" type="ordered locus">MXAN_1419</name>
</gene>
<protein>
    <submittedName>
        <fullName evidence="2">Uncharacterized protein</fullName>
    </submittedName>
</protein>
<proteinExistence type="predicted"/>
<dbReference type="KEGG" id="mxa:MXAN_1419"/>
<feature type="region of interest" description="Disordered" evidence="1">
    <location>
        <begin position="140"/>
        <end position="168"/>
    </location>
</feature>
<keyword evidence="3" id="KW-1185">Reference proteome</keyword>
<accession>Q1DCE7</accession>
<feature type="region of interest" description="Disordered" evidence="1">
    <location>
        <begin position="1"/>
        <end position="22"/>
    </location>
</feature>
<dbReference type="EMBL" id="CP000113">
    <property type="protein sequence ID" value="ABF91214.1"/>
    <property type="molecule type" value="Genomic_DNA"/>
</dbReference>
<feature type="region of interest" description="Disordered" evidence="1">
    <location>
        <begin position="97"/>
        <end position="116"/>
    </location>
</feature>
<evidence type="ECO:0000313" key="3">
    <source>
        <dbReference type="Proteomes" id="UP000002402"/>
    </source>
</evidence>
<evidence type="ECO:0000256" key="1">
    <source>
        <dbReference type="SAM" id="MobiDB-lite"/>
    </source>
</evidence>
<reference evidence="2 3" key="1">
    <citation type="journal article" date="2006" name="Proc. Natl. Acad. Sci. U.S.A.">
        <title>Evolution of sensory complexity recorded in a myxobacterial genome.</title>
        <authorList>
            <person name="Goldman B.S."/>
            <person name="Nierman W.C."/>
            <person name="Kaiser D."/>
            <person name="Slater S.C."/>
            <person name="Durkin A.S."/>
            <person name="Eisen J.A."/>
            <person name="Ronning C.M."/>
            <person name="Barbazuk W.B."/>
            <person name="Blanchard M."/>
            <person name="Field C."/>
            <person name="Halling C."/>
            <person name="Hinkle G."/>
            <person name="Iartchuk O."/>
            <person name="Kim H.S."/>
            <person name="Mackenzie C."/>
            <person name="Madupu R."/>
            <person name="Miller N."/>
            <person name="Shvartsbeyn A."/>
            <person name="Sullivan S.A."/>
            <person name="Vaudin M."/>
            <person name="Wiegand R."/>
            <person name="Kaplan H.B."/>
        </authorList>
    </citation>
    <scope>NUCLEOTIDE SEQUENCE [LARGE SCALE GENOMIC DNA]</scope>
    <source>
        <strain evidence="3">DK1622</strain>
    </source>
</reference>
<organism evidence="2 3">
    <name type="scientific">Myxococcus xanthus (strain DK1622)</name>
    <dbReference type="NCBI Taxonomy" id="246197"/>
    <lineage>
        <taxon>Bacteria</taxon>
        <taxon>Pseudomonadati</taxon>
        <taxon>Myxococcota</taxon>
        <taxon>Myxococcia</taxon>
        <taxon>Myxococcales</taxon>
        <taxon>Cystobacterineae</taxon>
        <taxon>Myxococcaceae</taxon>
        <taxon>Myxococcus</taxon>
    </lineage>
</organism>
<sequence length="178" mass="18490">MNGWPGLRGIPDGGGGGCATSRQRDVGRKFALTLASSRILDGCGPDASDMLGCSVGLHSKGAAMERKVGSSTVTAKEVKAALEKARTLSAEEEKVLRMRHGAGASSTRAPLPRAAGDNQELGDELLLIEMQLMKAMRARAGGKPAATASSKPVAATRARDAAANPTKDKIVRALRKKK</sequence>
<feature type="compositionally biased region" description="Low complexity" evidence="1">
    <location>
        <begin position="1"/>
        <end position="10"/>
    </location>
</feature>
<dbReference type="AlphaFoldDB" id="Q1DCE7"/>
<dbReference type="Proteomes" id="UP000002402">
    <property type="component" value="Chromosome"/>
</dbReference>
<dbReference type="HOGENOM" id="CLU_1509057_0_0_7"/>